<comment type="subcellular location">
    <subcellularLocation>
        <location evidence="1">Cell membrane</location>
        <topology evidence="1">Multi-pass membrane protein</topology>
    </subcellularLocation>
</comment>
<feature type="domain" description="Major facilitator superfamily (MFS) profile" evidence="8">
    <location>
        <begin position="14"/>
        <end position="389"/>
    </location>
</feature>
<feature type="transmembrane region" description="Helical" evidence="7">
    <location>
        <begin position="12"/>
        <end position="32"/>
    </location>
</feature>
<dbReference type="CDD" id="cd17324">
    <property type="entry name" value="MFS_NepI_like"/>
    <property type="match status" value="1"/>
</dbReference>
<feature type="transmembrane region" description="Helical" evidence="7">
    <location>
        <begin position="209"/>
        <end position="228"/>
    </location>
</feature>
<dbReference type="AlphaFoldDB" id="R4KFF8"/>
<name>R4KFF8_CLOPA</name>
<dbReference type="eggNOG" id="COG2814">
    <property type="taxonomic scope" value="Bacteria"/>
</dbReference>
<evidence type="ECO:0000313" key="9">
    <source>
        <dbReference type="EMBL" id="AGK98345.1"/>
    </source>
</evidence>
<dbReference type="InterPro" id="IPR050189">
    <property type="entry name" value="MFS_Efflux_Transporters"/>
</dbReference>
<evidence type="ECO:0000256" key="5">
    <source>
        <dbReference type="ARBA" id="ARBA00022989"/>
    </source>
</evidence>
<dbReference type="PANTHER" id="PTHR43124">
    <property type="entry name" value="PURINE EFFLUX PUMP PBUE"/>
    <property type="match status" value="1"/>
</dbReference>
<dbReference type="Pfam" id="PF07690">
    <property type="entry name" value="MFS_1"/>
    <property type="match status" value="1"/>
</dbReference>
<dbReference type="STRING" id="86416.Clopa_3560"/>
<evidence type="ECO:0000256" key="2">
    <source>
        <dbReference type="ARBA" id="ARBA00022448"/>
    </source>
</evidence>
<feature type="transmembrane region" description="Helical" evidence="7">
    <location>
        <begin position="299"/>
        <end position="317"/>
    </location>
</feature>
<evidence type="ECO:0000256" key="3">
    <source>
        <dbReference type="ARBA" id="ARBA00022475"/>
    </source>
</evidence>
<dbReference type="PROSITE" id="PS50850">
    <property type="entry name" value="MFS"/>
    <property type="match status" value="1"/>
</dbReference>
<dbReference type="InterPro" id="IPR020846">
    <property type="entry name" value="MFS_dom"/>
</dbReference>
<dbReference type="InterPro" id="IPR036259">
    <property type="entry name" value="MFS_trans_sf"/>
</dbReference>
<organism evidence="9 10">
    <name type="scientific">Clostridium pasteurianum BC1</name>
    <dbReference type="NCBI Taxonomy" id="86416"/>
    <lineage>
        <taxon>Bacteria</taxon>
        <taxon>Bacillati</taxon>
        <taxon>Bacillota</taxon>
        <taxon>Clostridia</taxon>
        <taxon>Eubacteriales</taxon>
        <taxon>Clostridiaceae</taxon>
        <taxon>Clostridium</taxon>
    </lineage>
</organism>
<dbReference type="GO" id="GO:0005886">
    <property type="term" value="C:plasma membrane"/>
    <property type="evidence" value="ECO:0007669"/>
    <property type="project" value="UniProtKB-SubCell"/>
</dbReference>
<keyword evidence="2" id="KW-0813">Transport</keyword>
<dbReference type="EMBL" id="CP003261">
    <property type="protein sequence ID" value="AGK98345.1"/>
    <property type="molecule type" value="Genomic_DNA"/>
</dbReference>
<feature type="transmembrane region" description="Helical" evidence="7">
    <location>
        <begin position="81"/>
        <end position="103"/>
    </location>
</feature>
<feature type="transmembrane region" description="Helical" evidence="7">
    <location>
        <begin position="169"/>
        <end position="188"/>
    </location>
</feature>
<keyword evidence="10" id="KW-1185">Reference proteome</keyword>
<sequence>MSNTANNTMNNTWKIYMLALISFLIGTTQLVIEGTLDKVAASVGVSIAMAGQLITAFSLANAIGTPIVIVAIARMKKPKQLLLSLAILLLGIVSTLALPGFGFLMVSRVVLGVATGLFVVTAYGIAAKLAPAGREVGAMSNITMGYSASLVFGVPIGRIVATAYGWKSIFWGVGILSLLAIFIIVRTIPDMEGEAPVSLNKRLAFLKKPKIAITLGVTFFMFIGYSVINTYITPFLADLMPGIGQEMSVILLALGIASLIGSKLGGFLADRIGTVRTLVGGMAIQVLALVLLSLVHRSVIVTITLLILWMIAVWTFGPTQNFNLVSLAPESSGIMLSLNSSFVQLGFAAGAGIGGITVGALSIMAITWIAAASIAFATIVAAVSSGIASSFLKHVAMKFHNMAA</sequence>
<keyword evidence="4 7" id="KW-0812">Transmembrane</keyword>
<accession>R4KFF8</accession>
<feature type="transmembrane region" description="Helical" evidence="7">
    <location>
        <begin position="109"/>
        <end position="130"/>
    </location>
</feature>
<feature type="transmembrane region" description="Helical" evidence="7">
    <location>
        <begin position="369"/>
        <end position="392"/>
    </location>
</feature>
<keyword evidence="3" id="KW-1003">Cell membrane</keyword>
<evidence type="ECO:0000256" key="1">
    <source>
        <dbReference type="ARBA" id="ARBA00004651"/>
    </source>
</evidence>
<dbReference type="Gene3D" id="1.20.1250.20">
    <property type="entry name" value="MFS general substrate transporter like domains"/>
    <property type="match status" value="1"/>
</dbReference>
<dbReference type="SUPFAM" id="SSF103473">
    <property type="entry name" value="MFS general substrate transporter"/>
    <property type="match status" value="1"/>
</dbReference>
<dbReference type="InterPro" id="IPR011701">
    <property type="entry name" value="MFS"/>
</dbReference>
<dbReference type="GO" id="GO:0022857">
    <property type="term" value="F:transmembrane transporter activity"/>
    <property type="evidence" value="ECO:0007669"/>
    <property type="project" value="InterPro"/>
</dbReference>
<evidence type="ECO:0000256" key="4">
    <source>
        <dbReference type="ARBA" id="ARBA00022692"/>
    </source>
</evidence>
<dbReference type="Proteomes" id="UP000013523">
    <property type="component" value="Chromosome"/>
</dbReference>
<dbReference type="PATRIC" id="fig|86416.3.peg.3559"/>
<dbReference type="HOGENOM" id="CLU_001265_61_5_9"/>
<dbReference type="PANTHER" id="PTHR43124:SF10">
    <property type="entry name" value="PURINE EFFLUX PUMP PBUE"/>
    <property type="match status" value="1"/>
</dbReference>
<reference evidence="9 10" key="1">
    <citation type="submission" date="2012-01" db="EMBL/GenBank/DDBJ databases">
        <title>Complete sequence of chromosome of Clostridium pasteurianum BC1.</title>
        <authorList>
            <consortium name="US DOE Joint Genome Institute"/>
            <person name="Lucas S."/>
            <person name="Han J."/>
            <person name="Lapidus A."/>
            <person name="Cheng J.-F."/>
            <person name="Goodwin L."/>
            <person name="Pitluck S."/>
            <person name="Peters L."/>
            <person name="Mikhailova N."/>
            <person name="Teshima H."/>
            <person name="Detter J.C."/>
            <person name="Han C."/>
            <person name="Tapia R."/>
            <person name="Land M."/>
            <person name="Hauser L."/>
            <person name="Kyrpides N."/>
            <person name="Ivanova N."/>
            <person name="Pagani I."/>
            <person name="Dunn J."/>
            <person name="Taghavi S."/>
            <person name="Francis A."/>
            <person name="van der Lelie D."/>
            <person name="Woyke T."/>
        </authorList>
    </citation>
    <scope>NUCLEOTIDE SEQUENCE [LARGE SCALE GENOMIC DNA]</scope>
    <source>
        <strain evidence="9 10">BC1</strain>
    </source>
</reference>
<dbReference type="KEGG" id="cpas:Clopa_3560"/>
<gene>
    <name evidence="9" type="ORF">Clopa_3560</name>
</gene>
<evidence type="ECO:0000259" key="8">
    <source>
        <dbReference type="PROSITE" id="PS50850"/>
    </source>
</evidence>
<feature type="transmembrane region" description="Helical" evidence="7">
    <location>
        <begin position="142"/>
        <end position="163"/>
    </location>
</feature>
<protein>
    <submittedName>
        <fullName evidence="9">Arabinose efflux permease family protein</fullName>
    </submittedName>
</protein>
<feature type="transmembrane region" description="Helical" evidence="7">
    <location>
        <begin position="338"/>
        <end position="363"/>
    </location>
</feature>
<evidence type="ECO:0000256" key="6">
    <source>
        <dbReference type="ARBA" id="ARBA00023136"/>
    </source>
</evidence>
<evidence type="ECO:0000256" key="7">
    <source>
        <dbReference type="SAM" id="Phobius"/>
    </source>
</evidence>
<evidence type="ECO:0000313" key="10">
    <source>
        <dbReference type="Proteomes" id="UP000013523"/>
    </source>
</evidence>
<proteinExistence type="predicted"/>
<feature type="transmembrane region" description="Helical" evidence="7">
    <location>
        <begin position="275"/>
        <end position="293"/>
    </location>
</feature>
<keyword evidence="6 7" id="KW-0472">Membrane</keyword>
<keyword evidence="5 7" id="KW-1133">Transmembrane helix</keyword>
<feature type="transmembrane region" description="Helical" evidence="7">
    <location>
        <begin position="44"/>
        <end position="69"/>
    </location>
</feature>